<accession>A0AB34J6M2</accession>
<dbReference type="Pfam" id="PF06941">
    <property type="entry name" value="NT5C"/>
    <property type="match status" value="1"/>
</dbReference>
<evidence type="ECO:0000313" key="4">
    <source>
        <dbReference type="EMBL" id="KAL1512381.1"/>
    </source>
</evidence>
<reference evidence="4 5" key="1">
    <citation type="journal article" date="2024" name="Science">
        <title>Giant polyketide synthase enzymes in the biosynthesis of giant marine polyether toxins.</title>
        <authorList>
            <person name="Fallon T.R."/>
            <person name="Shende V.V."/>
            <person name="Wierzbicki I.H."/>
            <person name="Pendleton A.L."/>
            <person name="Watervoot N.F."/>
            <person name="Auber R.P."/>
            <person name="Gonzalez D.J."/>
            <person name="Wisecaver J.H."/>
            <person name="Moore B.S."/>
        </authorList>
    </citation>
    <scope>NUCLEOTIDE SEQUENCE [LARGE SCALE GENOMIC DNA]</scope>
    <source>
        <strain evidence="4 5">12B1</strain>
    </source>
</reference>
<proteinExistence type="predicted"/>
<feature type="domain" description="Glycosyl transferase family 1" evidence="3">
    <location>
        <begin position="231"/>
        <end position="395"/>
    </location>
</feature>
<dbReference type="GO" id="GO:0009223">
    <property type="term" value="P:pyrimidine deoxyribonucleotide catabolic process"/>
    <property type="evidence" value="ECO:0007669"/>
    <property type="project" value="TreeGrafter"/>
</dbReference>
<gene>
    <name evidence="4" type="ORF">AB1Y20_005639</name>
</gene>
<comment type="caution">
    <text evidence="4">The sequence shown here is derived from an EMBL/GenBank/DDBJ whole genome shotgun (WGS) entry which is preliminary data.</text>
</comment>
<keyword evidence="1" id="KW-0808">Transferase</keyword>
<evidence type="ECO:0000256" key="1">
    <source>
        <dbReference type="ARBA" id="ARBA00022676"/>
    </source>
</evidence>
<dbReference type="Gene3D" id="3.40.50.1000">
    <property type="entry name" value="HAD superfamily/HAD-like"/>
    <property type="match status" value="1"/>
</dbReference>
<dbReference type="Pfam" id="PF00534">
    <property type="entry name" value="Glycos_transf_1"/>
    <property type="match status" value="1"/>
</dbReference>
<dbReference type="PANTHER" id="PTHR16504">
    <property type="entry name" value="5'(3')-DEOXYRIBONUCLEOTIDASE"/>
    <property type="match status" value="1"/>
</dbReference>
<dbReference type="CDD" id="cd03801">
    <property type="entry name" value="GT4_PimA-like"/>
    <property type="match status" value="1"/>
</dbReference>
<dbReference type="InterPro" id="IPR001296">
    <property type="entry name" value="Glyco_trans_1"/>
</dbReference>
<sequence length="704" mass="77452">MESKLLVAAAGAAVGAAVVAGAIVSTSTRSKPGTILKGGAPPTSNAPFSNDKMATEGCPMPGTMVLCVQNLAVSGANQVLLNLAEGSVWKGNTVVLSPSVGPFGKEFADLGVAVHIGELDDLLWKIRDIRVAICNTIMTAHLVCALHERAIPQLWVLHEWWPGDMLVEELEKRNDKNTTPEIVKKALDVCCRTICVCTSQLELYKPKCGVSVFVGVPLPAPSWKASAVPSSKRPLTFLCLGIVCPRKNQHYSVELFKKWAGDRKDVRLLVVGARYIRKYESDYVEKVKEIAGTDPRIEIHDVTSDVDKFYGQSDVLLFTSLNEVTPMVIAESMMRAIPVITTNIAGIPEMFKHGTHGFCYAPEDTEGFISAMAELGRCDPEGQRRRLQMGAAAKKHATDTFTNAAMVSKYRKIAYELAPPVVLLDMDGVLVDWDRGFANKWGGRTPIKRDDYSMEKCVPADKLEEARAVFHAEGFFADLPVMPGAVEAVQKMVAQGYHILFCTSPVLTSYSCPSEKFEWIRRHFGPGFVSRIVITSDKTVVRGDVLIDDKPKIIGSQCPSWKQLIFDAPYNQHVEGPRLKNWKDWEEQLLAIFTHKSSTAVSEAVKASTEVNKNAVAQLPDFSHVLPPDYRKNYAAWRSGQPQGAKGEVFDAVQQMAAMQDAMMNNTSEDFTEISVFRSGYSNWRRGGVSGAKSTFNSLTSEYS</sequence>
<dbReference type="SFLD" id="SFLDG01145">
    <property type="entry name" value="C1.2.1"/>
    <property type="match status" value="1"/>
</dbReference>
<dbReference type="Gene3D" id="3.40.50.2000">
    <property type="entry name" value="Glycogen Phosphorylase B"/>
    <property type="match status" value="2"/>
</dbReference>
<organism evidence="4 5">
    <name type="scientific">Prymnesium parvum</name>
    <name type="common">Toxic golden alga</name>
    <dbReference type="NCBI Taxonomy" id="97485"/>
    <lineage>
        <taxon>Eukaryota</taxon>
        <taxon>Haptista</taxon>
        <taxon>Haptophyta</taxon>
        <taxon>Prymnesiophyceae</taxon>
        <taxon>Prymnesiales</taxon>
        <taxon>Prymnesiaceae</taxon>
        <taxon>Prymnesium</taxon>
    </lineage>
</organism>
<evidence type="ECO:0000313" key="5">
    <source>
        <dbReference type="Proteomes" id="UP001515480"/>
    </source>
</evidence>
<dbReference type="SUPFAM" id="SSF53756">
    <property type="entry name" value="UDP-Glycosyltransferase/glycogen phosphorylase"/>
    <property type="match status" value="1"/>
</dbReference>
<dbReference type="InterPro" id="IPR023214">
    <property type="entry name" value="HAD_sf"/>
</dbReference>
<dbReference type="GO" id="GO:0016757">
    <property type="term" value="F:glycosyltransferase activity"/>
    <property type="evidence" value="ECO:0007669"/>
    <property type="project" value="UniProtKB-KW"/>
</dbReference>
<evidence type="ECO:0000259" key="3">
    <source>
        <dbReference type="Pfam" id="PF00534"/>
    </source>
</evidence>
<keyword evidence="5" id="KW-1185">Reference proteome</keyword>
<feature type="active site" description="Proton donor" evidence="2">
    <location>
        <position position="427"/>
    </location>
</feature>
<dbReference type="SUPFAM" id="SSF56784">
    <property type="entry name" value="HAD-like"/>
    <property type="match status" value="1"/>
</dbReference>
<dbReference type="InterPro" id="IPR036412">
    <property type="entry name" value="HAD-like_sf"/>
</dbReference>
<dbReference type="Gene3D" id="1.10.40.40">
    <property type="entry name" value="Deoxyribonucleotidase, domain 2"/>
    <property type="match status" value="1"/>
</dbReference>
<name>A0AB34J6M2_PRYPA</name>
<keyword evidence="1" id="KW-0328">Glycosyltransferase</keyword>
<dbReference type="InterPro" id="IPR010708">
    <property type="entry name" value="5'(3')-deoxyribonucleotidase"/>
</dbReference>
<dbReference type="EMBL" id="JBGBPQ010000013">
    <property type="protein sequence ID" value="KAL1512381.1"/>
    <property type="molecule type" value="Genomic_DNA"/>
</dbReference>
<evidence type="ECO:0000256" key="2">
    <source>
        <dbReference type="PIRSR" id="PIRSR610708-1"/>
    </source>
</evidence>
<feature type="active site" description="Nucleophile" evidence="2">
    <location>
        <position position="425"/>
    </location>
</feature>
<dbReference type="AlphaFoldDB" id="A0AB34J6M2"/>
<protein>
    <recommendedName>
        <fullName evidence="3">Glycosyl transferase family 1 domain-containing protein</fullName>
    </recommendedName>
</protein>
<dbReference type="Proteomes" id="UP001515480">
    <property type="component" value="Unassembled WGS sequence"/>
</dbReference>
<dbReference type="GO" id="GO:0008253">
    <property type="term" value="F:5'-nucleotidase activity"/>
    <property type="evidence" value="ECO:0007669"/>
    <property type="project" value="InterPro"/>
</dbReference>
<dbReference type="SFLD" id="SFLDG01126">
    <property type="entry name" value="C1.2:_Nucleotidase_Like"/>
    <property type="match status" value="1"/>
</dbReference>
<dbReference type="SFLD" id="SFLDS00003">
    <property type="entry name" value="Haloacid_Dehalogenase"/>
    <property type="match status" value="1"/>
</dbReference>
<dbReference type="PANTHER" id="PTHR16504:SF4">
    <property type="entry name" value="5'(3')-DEOXYRIBONUCLEOTIDASE"/>
    <property type="match status" value="1"/>
</dbReference>